<evidence type="ECO:0000313" key="10">
    <source>
        <dbReference type="Proteomes" id="UP001501251"/>
    </source>
</evidence>
<dbReference type="PANTHER" id="PTHR43289">
    <property type="entry name" value="MITOGEN-ACTIVATED PROTEIN KINASE KINASE KINASE 20-RELATED"/>
    <property type="match status" value="1"/>
</dbReference>
<name>A0ABP8B912_9ACTN</name>
<evidence type="ECO:0000259" key="8">
    <source>
        <dbReference type="PROSITE" id="PS50011"/>
    </source>
</evidence>
<accession>A0ABP8B912</accession>
<feature type="region of interest" description="Disordered" evidence="7">
    <location>
        <begin position="217"/>
        <end position="241"/>
    </location>
</feature>
<dbReference type="Proteomes" id="UP001501251">
    <property type="component" value="Unassembled WGS sequence"/>
</dbReference>
<evidence type="ECO:0000256" key="3">
    <source>
        <dbReference type="ARBA" id="ARBA00022679"/>
    </source>
</evidence>
<dbReference type="Gene3D" id="1.10.510.10">
    <property type="entry name" value="Transferase(Phosphotransferase) domain 1"/>
    <property type="match status" value="1"/>
</dbReference>
<keyword evidence="4" id="KW-0547">Nucleotide-binding</keyword>
<dbReference type="Pfam" id="PF00069">
    <property type="entry name" value="Pkinase"/>
    <property type="match status" value="1"/>
</dbReference>
<evidence type="ECO:0000313" key="9">
    <source>
        <dbReference type="EMBL" id="GAA4201134.1"/>
    </source>
</evidence>
<keyword evidence="5" id="KW-0418">Kinase</keyword>
<gene>
    <name evidence="9" type="ORF">GCM10022252_55400</name>
</gene>
<sequence>MGTDAGKARLLGDRYHLTSRIGRDGVGTMWRAHDSLLRRNVAIKEIQPRFDEDGADMHDARRRALREARSAGRLNHPAVISVHDLLEEDGRLWIVMELLEALTLKETVRHLGHLPIHWAAWIGFQLLSGLRHAHGAGVLHRDINPRNILLTGDRVVLADFGIAALHGDPGDPGDSTTVPLAHVPAFVAPERLRGGPPTPAGDLWSFGASLYFAVEGRPPRPTSRTPAPREPSGGGQGGPATLAGVLWPVLEGLLQRDPAARISMGQAGRMLSAILHTEGVALAPPRLPAARLPPDAFA</sequence>
<feature type="domain" description="Protein kinase" evidence="8">
    <location>
        <begin position="15"/>
        <end position="275"/>
    </location>
</feature>
<reference evidence="10" key="1">
    <citation type="journal article" date="2019" name="Int. J. Syst. Evol. Microbiol.">
        <title>The Global Catalogue of Microorganisms (GCM) 10K type strain sequencing project: providing services to taxonomists for standard genome sequencing and annotation.</title>
        <authorList>
            <consortium name="The Broad Institute Genomics Platform"/>
            <consortium name="The Broad Institute Genome Sequencing Center for Infectious Disease"/>
            <person name="Wu L."/>
            <person name="Ma J."/>
        </authorList>
    </citation>
    <scope>NUCLEOTIDE SEQUENCE [LARGE SCALE GENOMIC DNA]</scope>
    <source>
        <strain evidence="10">JCM 17388</strain>
    </source>
</reference>
<dbReference type="EC" id="2.7.11.1" evidence="1"/>
<keyword evidence="2" id="KW-0723">Serine/threonine-protein kinase</keyword>
<evidence type="ECO:0000256" key="4">
    <source>
        <dbReference type="ARBA" id="ARBA00022741"/>
    </source>
</evidence>
<dbReference type="SUPFAM" id="SSF56112">
    <property type="entry name" value="Protein kinase-like (PK-like)"/>
    <property type="match status" value="1"/>
</dbReference>
<keyword evidence="3" id="KW-0808">Transferase</keyword>
<comment type="caution">
    <text evidence="9">The sequence shown here is derived from an EMBL/GenBank/DDBJ whole genome shotgun (WGS) entry which is preliminary data.</text>
</comment>
<dbReference type="CDD" id="cd14014">
    <property type="entry name" value="STKc_PknB_like"/>
    <property type="match status" value="1"/>
</dbReference>
<evidence type="ECO:0000256" key="7">
    <source>
        <dbReference type="SAM" id="MobiDB-lite"/>
    </source>
</evidence>
<evidence type="ECO:0000256" key="6">
    <source>
        <dbReference type="ARBA" id="ARBA00022840"/>
    </source>
</evidence>
<dbReference type="EMBL" id="BAABAQ010000011">
    <property type="protein sequence ID" value="GAA4201134.1"/>
    <property type="molecule type" value="Genomic_DNA"/>
</dbReference>
<dbReference type="PANTHER" id="PTHR43289:SF6">
    <property type="entry name" value="SERINE_THREONINE-PROTEIN KINASE NEKL-3"/>
    <property type="match status" value="1"/>
</dbReference>
<dbReference type="PROSITE" id="PS50011">
    <property type="entry name" value="PROTEIN_KINASE_DOM"/>
    <property type="match status" value="1"/>
</dbReference>
<dbReference type="InterPro" id="IPR000719">
    <property type="entry name" value="Prot_kinase_dom"/>
</dbReference>
<dbReference type="InterPro" id="IPR011009">
    <property type="entry name" value="Kinase-like_dom_sf"/>
</dbReference>
<protein>
    <recommendedName>
        <fullName evidence="1">non-specific serine/threonine protein kinase</fullName>
        <ecNumber evidence="1">2.7.11.1</ecNumber>
    </recommendedName>
</protein>
<dbReference type="Gene3D" id="3.30.200.20">
    <property type="entry name" value="Phosphorylase Kinase, domain 1"/>
    <property type="match status" value="1"/>
</dbReference>
<evidence type="ECO:0000256" key="1">
    <source>
        <dbReference type="ARBA" id="ARBA00012513"/>
    </source>
</evidence>
<keyword evidence="10" id="KW-1185">Reference proteome</keyword>
<keyword evidence="6" id="KW-0067">ATP-binding</keyword>
<proteinExistence type="predicted"/>
<evidence type="ECO:0000256" key="5">
    <source>
        <dbReference type="ARBA" id="ARBA00022777"/>
    </source>
</evidence>
<organism evidence="9 10">
    <name type="scientific">Streptosporangium oxazolinicum</name>
    <dbReference type="NCBI Taxonomy" id="909287"/>
    <lineage>
        <taxon>Bacteria</taxon>
        <taxon>Bacillati</taxon>
        <taxon>Actinomycetota</taxon>
        <taxon>Actinomycetes</taxon>
        <taxon>Streptosporangiales</taxon>
        <taxon>Streptosporangiaceae</taxon>
        <taxon>Streptosporangium</taxon>
    </lineage>
</organism>
<evidence type="ECO:0000256" key="2">
    <source>
        <dbReference type="ARBA" id="ARBA00022527"/>
    </source>
</evidence>